<dbReference type="STRING" id="1111738.GCA_000427905_03354"/>
<dbReference type="Proteomes" id="UP000249324">
    <property type="component" value="Unassembled WGS sequence"/>
</dbReference>
<reference evidence="1 3" key="3">
    <citation type="journal article" date="2021" name="BMC Genomics">
        <title>Genome-resolved metagenome and metatranscriptome analyses of thermophilic composting reveal key bacterial players and their metabolic interactions.</title>
        <authorList>
            <person name="Braga L.P.P."/>
            <person name="Pereira R.V."/>
            <person name="Martins L.F."/>
            <person name="Moura L.M.S."/>
            <person name="Sanchez F.B."/>
            <person name="Patane J.S.L."/>
            <person name="da Silva A.M."/>
            <person name="Setubal J.C."/>
        </authorList>
    </citation>
    <scope>NUCLEOTIDE SEQUENCE [LARGE SCALE GENOMIC DNA]</scope>
    <source>
        <strain evidence="1">ZC4RG45</strain>
    </source>
</reference>
<dbReference type="EMBL" id="QGUI01000005">
    <property type="protein sequence ID" value="PZN01560.1"/>
    <property type="molecule type" value="Genomic_DNA"/>
</dbReference>
<evidence type="ECO:0000313" key="1">
    <source>
        <dbReference type="EMBL" id="MFO7192539.1"/>
    </source>
</evidence>
<accession>A0A2W4LK14</accession>
<reference evidence="1" key="4">
    <citation type="submission" date="2023-08" db="EMBL/GenBank/DDBJ databases">
        <authorList>
            <person name="Guima S.E.S."/>
            <person name="Martins L.F."/>
            <person name="Silva A.M."/>
            <person name="Setubal J.C."/>
        </authorList>
    </citation>
    <scope>NUCLEOTIDE SEQUENCE</scope>
    <source>
        <strain evidence="1">ZC4RG45</strain>
    </source>
</reference>
<evidence type="ECO:0000313" key="3">
    <source>
        <dbReference type="Proteomes" id="UP000249324"/>
    </source>
</evidence>
<evidence type="ECO:0000313" key="2">
    <source>
        <dbReference type="EMBL" id="PZN01560.1"/>
    </source>
</evidence>
<dbReference type="AlphaFoldDB" id="A0A2W4LK14"/>
<gene>
    <name evidence="2" type="ORF">DIU77_00245</name>
    <name evidence="1" type="ORF">DIU77_009890</name>
</gene>
<evidence type="ECO:0008006" key="4">
    <source>
        <dbReference type="Google" id="ProtNLM"/>
    </source>
</evidence>
<proteinExistence type="predicted"/>
<sequence length="145" mass="16343">MIRLGSAAGYVFDGPRLLAGWSPPKEPGVYAVVYQPDPGRKRYAVIYVGESDDLSQEGFPFRHPAAHRWVERAGSKWKLSICTFHAPGCTAAHRAEIVRELVAHYRPRCNVERYERAWKDHWIGAYEAPTTTGPLTEQGPEPRTP</sequence>
<protein>
    <recommendedName>
        <fullName evidence="4">GIY-YIG domain-containing protein</fullName>
    </recommendedName>
</protein>
<name>A0A2W4LK14_9PSEU</name>
<organism evidence="2">
    <name type="scientific">Thermocrispum agreste</name>
    <dbReference type="NCBI Taxonomy" id="37925"/>
    <lineage>
        <taxon>Bacteria</taxon>
        <taxon>Bacillati</taxon>
        <taxon>Actinomycetota</taxon>
        <taxon>Actinomycetes</taxon>
        <taxon>Pseudonocardiales</taxon>
        <taxon>Pseudonocardiaceae</taxon>
        <taxon>Thermocrispum</taxon>
    </lineage>
</organism>
<reference evidence="2" key="1">
    <citation type="submission" date="2018-05" db="EMBL/GenBank/DDBJ databases">
        <authorList>
            <person name="Lanie J.A."/>
            <person name="Ng W.-L."/>
            <person name="Kazmierczak K.M."/>
            <person name="Andrzejewski T.M."/>
            <person name="Davidsen T.M."/>
            <person name="Wayne K.J."/>
            <person name="Tettelin H."/>
            <person name="Glass J.I."/>
            <person name="Rusch D."/>
            <person name="Podicherti R."/>
            <person name="Tsui H.-C.T."/>
            <person name="Winkler M.E."/>
        </authorList>
    </citation>
    <scope>NUCLEOTIDE SEQUENCE</scope>
    <source>
        <strain evidence="2">ZC4RG45</strain>
    </source>
</reference>
<comment type="caution">
    <text evidence="2">The sequence shown here is derived from an EMBL/GenBank/DDBJ whole genome shotgun (WGS) entry which is preliminary data.</text>
</comment>
<dbReference type="EMBL" id="QGUI02000107">
    <property type="protein sequence ID" value="MFO7192539.1"/>
    <property type="molecule type" value="Genomic_DNA"/>
</dbReference>
<reference evidence="1" key="2">
    <citation type="submission" date="2018-05" db="EMBL/GenBank/DDBJ databases">
        <authorList>
            <person name="Moura L."/>
            <person name="Setubal J.C."/>
        </authorList>
    </citation>
    <scope>NUCLEOTIDE SEQUENCE</scope>
    <source>
        <strain evidence="1">ZC4RG45</strain>
    </source>
</reference>